<dbReference type="GO" id="GO:0005524">
    <property type="term" value="F:ATP binding"/>
    <property type="evidence" value="ECO:0007669"/>
    <property type="project" value="UniProtKB-KW"/>
</dbReference>
<protein>
    <recommendedName>
        <fullName evidence="10">Ribose-phosphate pyrophosphokinase</fullName>
        <shortName evidence="10">RPPK</shortName>
        <ecNumber evidence="10">2.7.6.1</ecNumber>
    </recommendedName>
    <alternativeName>
        <fullName evidence="10">5-phospho-D-ribosyl alpha-1-diphosphate synthase</fullName>
    </alternativeName>
    <alternativeName>
        <fullName evidence="10">Phosphoribosyl diphosphate synthase</fullName>
    </alternativeName>
    <alternativeName>
        <fullName evidence="10">Phosphoribosyl pyrophosphate synthase</fullName>
        <shortName evidence="10">P-Rib-PP synthase</shortName>
        <shortName evidence="10">PRPP synthase</shortName>
        <shortName evidence="10">PRPPase</shortName>
    </alternativeName>
</protein>
<dbReference type="GO" id="GO:0005737">
    <property type="term" value="C:cytoplasm"/>
    <property type="evidence" value="ECO:0007669"/>
    <property type="project" value="UniProtKB-SubCell"/>
</dbReference>
<sequence>MMLVSGPSSTKLGGKVAQILGVRNVSVEYKNFPDGESYLRLPEDVRGEDVVLIQTTYPQPDKRVLELLLLIDTLKDLGAKKVRAVVPYMAYARQDSRFREGEAISINTIFKLIEGAGADEFLTVDIHKEFSLKVLRIGAKNIRAAEAIADYLKSMELVEPYVLSPDRGALKIAQAIGERLGAEYGNFEKSRDRISGAITVKGEKVEAEGRDVVIADDLISTGGTIASASKIVKGEGARRVIAVCTHPLLVGEALVKMRQAGVDEVIGTDTIESEVSRITVAQLIARELSKS</sequence>
<evidence type="ECO:0000256" key="10">
    <source>
        <dbReference type="HAMAP-Rule" id="MF_00583"/>
    </source>
</evidence>
<gene>
    <name evidence="10" type="primary">prs</name>
    <name evidence="13" type="ORF">DSO08_00065</name>
</gene>
<keyword evidence="8 10" id="KW-0460">Magnesium</keyword>
<dbReference type="NCBIfam" id="NF002095">
    <property type="entry name" value="PRK00934.1"/>
    <property type="match status" value="1"/>
</dbReference>
<dbReference type="GO" id="GO:0000287">
    <property type="term" value="F:magnesium ion binding"/>
    <property type="evidence" value="ECO:0007669"/>
    <property type="project" value="UniProtKB-UniRule"/>
</dbReference>
<name>A0A523BH32_9CREN</name>
<evidence type="ECO:0000256" key="6">
    <source>
        <dbReference type="ARBA" id="ARBA00022777"/>
    </source>
</evidence>
<reference evidence="13 14" key="1">
    <citation type="journal article" date="2019" name="Nat. Microbiol.">
        <title>Expanding anaerobic alkane metabolism in the domain of Archaea.</title>
        <authorList>
            <person name="Wang Y."/>
            <person name="Wegener G."/>
            <person name="Hou J."/>
            <person name="Wang F."/>
            <person name="Xiao X."/>
        </authorList>
    </citation>
    <scope>NUCLEOTIDE SEQUENCE [LARGE SCALE GENOMIC DNA]</scope>
    <source>
        <strain evidence="13">WYZ-LMO10</strain>
    </source>
</reference>
<feature type="domain" description="Ribose-phosphate pyrophosphokinase N-terminal" evidence="12">
    <location>
        <begin position="1"/>
        <end position="117"/>
    </location>
</feature>
<evidence type="ECO:0000256" key="1">
    <source>
        <dbReference type="ARBA" id="ARBA00022490"/>
    </source>
</evidence>
<evidence type="ECO:0000259" key="12">
    <source>
        <dbReference type="Pfam" id="PF13793"/>
    </source>
</evidence>
<feature type="binding site" evidence="10">
    <location>
        <position position="127"/>
    </location>
    <ligand>
        <name>Mg(2+)</name>
        <dbReference type="ChEBI" id="CHEBI:18420"/>
        <label>1</label>
    </ligand>
</feature>
<comment type="caution">
    <text evidence="13">The sequence shown here is derived from an EMBL/GenBank/DDBJ whole genome shotgun (WGS) entry which is preliminary data.</text>
</comment>
<keyword evidence="1 10" id="KW-0963">Cytoplasm</keyword>
<feature type="binding site" evidence="10">
    <location>
        <position position="191"/>
    </location>
    <ligand>
        <name>D-ribose 5-phosphate</name>
        <dbReference type="ChEBI" id="CHEBI:78346"/>
    </ligand>
</feature>
<dbReference type="EMBL" id="QNVH01000001">
    <property type="protein sequence ID" value="TDA40236.1"/>
    <property type="molecule type" value="Genomic_DNA"/>
</dbReference>
<dbReference type="GO" id="GO:0002189">
    <property type="term" value="C:ribose phosphate diphosphokinase complex"/>
    <property type="evidence" value="ECO:0007669"/>
    <property type="project" value="TreeGrafter"/>
</dbReference>
<comment type="similarity">
    <text evidence="10">Belongs to the ribose-phosphate pyrophosphokinase family. Class III (archaeal) subfamily.</text>
</comment>
<keyword evidence="7 10" id="KW-0067">ATP-binding</keyword>
<dbReference type="GO" id="GO:0016301">
    <property type="term" value="F:kinase activity"/>
    <property type="evidence" value="ECO:0007669"/>
    <property type="project" value="UniProtKB-KW"/>
</dbReference>
<keyword evidence="3 10" id="KW-0479">Metal-binding</keyword>
<feature type="binding site" evidence="10">
    <location>
        <position position="216"/>
    </location>
    <ligand>
        <name>D-ribose 5-phosphate</name>
        <dbReference type="ChEBI" id="CHEBI:78346"/>
    </ligand>
</feature>
<dbReference type="AlphaFoldDB" id="A0A523BH32"/>
<feature type="domain" description="Phosphoribosyltransferase" evidence="11">
    <location>
        <begin position="142"/>
        <end position="246"/>
    </location>
</feature>
<keyword evidence="5 10" id="KW-0547">Nucleotide-binding</keyword>
<evidence type="ECO:0000256" key="3">
    <source>
        <dbReference type="ARBA" id="ARBA00022723"/>
    </source>
</evidence>
<evidence type="ECO:0000313" key="14">
    <source>
        <dbReference type="Proteomes" id="UP000315399"/>
    </source>
</evidence>
<keyword evidence="2 10" id="KW-0808">Transferase</keyword>
<evidence type="ECO:0000313" key="13">
    <source>
        <dbReference type="EMBL" id="TDA40236.1"/>
    </source>
</evidence>
<dbReference type="GO" id="GO:0004749">
    <property type="term" value="F:ribose phosphate diphosphokinase activity"/>
    <property type="evidence" value="ECO:0007669"/>
    <property type="project" value="UniProtKB-UniRule"/>
</dbReference>
<evidence type="ECO:0000259" key="11">
    <source>
        <dbReference type="Pfam" id="PF00156"/>
    </source>
</evidence>
<dbReference type="SUPFAM" id="SSF53271">
    <property type="entry name" value="PRTase-like"/>
    <property type="match status" value="2"/>
</dbReference>
<dbReference type="EC" id="2.7.6.1" evidence="10"/>
<feature type="binding site" evidence="10">
    <location>
        <begin position="220"/>
        <end position="224"/>
    </location>
    <ligand>
        <name>D-ribose 5-phosphate</name>
        <dbReference type="ChEBI" id="CHEBI:78346"/>
    </ligand>
</feature>
<dbReference type="GO" id="GO:0006015">
    <property type="term" value="P:5-phosphoribose 1-diphosphate biosynthetic process"/>
    <property type="evidence" value="ECO:0007669"/>
    <property type="project" value="UniProtKB-UniRule"/>
</dbReference>
<feature type="binding site" evidence="10">
    <location>
        <begin position="34"/>
        <end position="36"/>
    </location>
    <ligand>
        <name>ATP</name>
        <dbReference type="ChEBI" id="CHEBI:30616"/>
    </ligand>
</feature>
<dbReference type="Proteomes" id="UP000315399">
    <property type="component" value="Unassembled WGS sequence"/>
</dbReference>
<evidence type="ECO:0000256" key="7">
    <source>
        <dbReference type="ARBA" id="ARBA00022840"/>
    </source>
</evidence>
<comment type="subcellular location">
    <subcellularLocation>
        <location evidence="10">Cytoplasm</location>
    </subcellularLocation>
</comment>
<dbReference type="GO" id="GO:0006164">
    <property type="term" value="P:purine nucleotide biosynthetic process"/>
    <property type="evidence" value="ECO:0007669"/>
    <property type="project" value="TreeGrafter"/>
</dbReference>
<dbReference type="InterPro" id="IPR000836">
    <property type="entry name" value="PRTase_dom"/>
</dbReference>
<proteinExistence type="inferred from homology"/>
<dbReference type="Pfam" id="PF13793">
    <property type="entry name" value="Pribosyltran_N"/>
    <property type="match status" value="1"/>
</dbReference>
<dbReference type="Pfam" id="PF00156">
    <property type="entry name" value="Pribosyltran"/>
    <property type="match status" value="1"/>
</dbReference>
<dbReference type="PANTHER" id="PTHR10210:SF32">
    <property type="entry name" value="RIBOSE-PHOSPHATE PYROPHOSPHOKINASE 2"/>
    <property type="match status" value="1"/>
</dbReference>
<organism evidence="13 14">
    <name type="scientific">Thermoproteota archaeon</name>
    <dbReference type="NCBI Taxonomy" id="2056631"/>
    <lineage>
        <taxon>Archaea</taxon>
        <taxon>Thermoproteota</taxon>
    </lineage>
</organism>
<comment type="catalytic activity">
    <reaction evidence="9 10">
        <text>D-ribose 5-phosphate + ATP = 5-phospho-alpha-D-ribose 1-diphosphate + AMP + H(+)</text>
        <dbReference type="Rhea" id="RHEA:15609"/>
        <dbReference type="ChEBI" id="CHEBI:15378"/>
        <dbReference type="ChEBI" id="CHEBI:30616"/>
        <dbReference type="ChEBI" id="CHEBI:58017"/>
        <dbReference type="ChEBI" id="CHEBI:78346"/>
        <dbReference type="ChEBI" id="CHEBI:456215"/>
        <dbReference type="EC" id="2.7.6.1"/>
    </reaction>
</comment>
<dbReference type="PANTHER" id="PTHR10210">
    <property type="entry name" value="RIBOSE-PHOSPHATE DIPHOSPHOKINASE FAMILY MEMBER"/>
    <property type="match status" value="1"/>
</dbReference>
<keyword evidence="6 10" id="KW-0418">Kinase</keyword>
<dbReference type="CDD" id="cd06223">
    <property type="entry name" value="PRTases_typeI"/>
    <property type="match status" value="1"/>
</dbReference>
<feature type="binding site" evidence="10">
    <location>
        <position position="166"/>
    </location>
    <ligand>
        <name>Mg(2+)</name>
        <dbReference type="ChEBI" id="CHEBI:18420"/>
        <label>2</label>
    </ligand>
</feature>
<comment type="cofactor">
    <cofactor evidence="10">
        <name>Mg(2+)</name>
        <dbReference type="ChEBI" id="CHEBI:18420"/>
    </cofactor>
    <text evidence="10">Binds 2 Mg(2+) ions per subunit.</text>
</comment>
<dbReference type="SMART" id="SM01400">
    <property type="entry name" value="Pribosyltran_N"/>
    <property type="match status" value="1"/>
</dbReference>
<dbReference type="InterPro" id="IPR005946">
    <property type="entry name" value="Rib-P_diPkinase"/>
</dbReference>
<dbReference type="UniPathway" id="UPA00087">
    <property type="reaction ID" value="UER00172"/>
</dbReference>
<feature type="active site" evidence="10">
    <location>
        <position position="189"/>
    </location>
</feature>
<feature type="binding site" evidence="10">
    <location>
        <begin position="93"/>
        <end position="94"/>
    </location>
    <ligand>
        <name>ATP</name>
        <dbReference type="ChEBI" id="CHEBI:30616"/>
    </ligand>
</feature>
<evidence type="ECO:0000256" key="8">
    <source>
        <dbReference type="ARBA" id="ARBA00022842"/>
    </source>
</evidence>
<keyword evidence="4 10" id="KW-0545">Nucleotide biosynthesis</keyword>
<dbReference type="HAMAP" id="MF_00583_A">
    <property type="entry name" value="RibP_PPkinase_A"/>
    <property type="match status" value="1"/>
</dbReference>
<dbReference type="InterPro" id="IPR029099">
    <property type="entry name" value="Pribosyltran_N"/>
</dbReference>
<accession>A0A523BH32</accession>
<evidence type="ECO:0000256" key="9">
    <source>
        <dbReference type="ARBA" id="ARBA00049535"/>
    </source>
</evidence>
<comment type="function">
    <text evidence="10">Involved in the biosynthesis of the central metabolite phospho-alpha-D-ribosyl-1-pyrophosphate (PRPP) via the transfer of pyrophosphoryl group from ATP to 1-hydroxyl of ribose-5-phosphate (Rib-5-P).</text>
</comment>
<dbReference type="FunFam" id="3.40.50.2020:FF:000007">
    <property type="entry name" value="Ribose-phosphate pyrophosphokinase"/>
    <property type="match status" value="1"/>
</dbReference>
<evidence type="ECO:0000256" key="2">
    <source>
        <dbReference type="ARBA" id="ARBA00022679"/>
    </source>
</evidence>
<comment type="pathway">
    <text evidence="10">Metabolic intermediate biosynthesis; 5-phospho-alpha-D-ribose 1-diphosphate biosynthesis; 5-phospho-alpha-D-ribose 1-diphosphate from D-ribose 5-phosphate (route I): step 1/1.</text>
</comment>
<dbReference type="InterPro" id="IPR029057">
    <property type="entry name" value="PRTase-like"/>
</dbReference>
<dbReference type="Gene3D" id="3.40.50.2020">
    <property type="match status" value="2"/>
</dbReference>
<evidence type="ECO:0000256" key="5">
    <source>
        <dbReference type="ARBA" id="ARBA00022741"/>
    </source>
</evidence>
<dbReference type="NCBIfam" id="TIGR01251">
    <property type="entry name" value="ribP_PPkin"/>
    <property type="match status" value="1"/>
</dbReference>
<evidence type="ECO:0000256" key="4">
    <source>
        <dbReference type="ARBA" id="ARBA00022727"/>
    </source>
</evidence>
<dbReference type="InterPro" id="IPR037514">
    <property type="entry name" value="Rib-P_diPkinase_arc"/>
</dbReference>